<dbReference type="Gene3D" id="3.90.1600.10">
    <property type="entry name" value="Palm domain of DNA polymerase"/>
    <property type="match status" value="1"/>
</dbReference>
<dbReference type="GO" id="GO:0000166">
    <property type="term" value="F:nucleotide binding"/>
    <property type="evidence" value="ECO:0007669"/>
    <property type="project" value="InterPro"/>
</dbReference>
<dbReference type="InterPro" id="IPR006134">
    <property type="entry name" value="DNA-dir_DNA_pol_B_multi_dom"/>
</dbReference>
<accession>A0A0W8FK36</accession>
<dbReference type="InterPro" id="IPR050240">
    <property type="entry name" value="DNA_pol_type-B"/>
</dbReference>
<dbReference type="PRINTS" id="PR00106">
    <property type="entry name" value="DNAPOLB"/>
</dbReference>
<dbReference type="PANTHER" id="PTHR10322">
    <property type="entry name" value="DNA POLYMERASE CATALYTIC SUBUNIT"/>
    <property type="match status" value="1"/>
</dbReference>
<dbReference type="InterPro" id="IPR006172">
    <property type="entry name" value="DNA-dir_DNA_pol_B"/>
</dbReference>
<keyword evidence="5" id="KW-0239">DNA-directed DNA polymerase</keyword>
<dbReference type="GO" id="GO:0003887">
    <property type="term" value="F:DNA-directed DNA polymerase activity"/>
    <property type="evidence" value="ECO:0007669"/>
    <property type="project" value="UniProtKB-KW"/>
</dbReference>
<dbReference type="InterPro" id="IPR023211">
    <property type="entry name" value="DNA_pol_palm_dom_sf"/>
</dbReference>
<dbReference type="InterPro" id="IPR042087">
    <property type="entry name" value="DNA_pol_B_thumb"/>
</dbReference>
<dbReference type="EMBL" id="LNQE01001157">
    <property type="protein sequence ID" value="KUG20675.1"/>
    <property type="molecule type" value="Genomic_DNA"/>
</dbReference>
<dbReference type="InterPro" id="IPR006133">
    <property type="entry name" value="DNA-dir_DNA_pol_B_exonuc"/>
</dbReference>
<feature type="domain" description="DNA-directed DNA polymerase family B exonuclease" evidence="9">
    <location>
        <begin position="6"/>
        <end position="206"/>
    </location>
</feature>
<evidence type="ECO:0000256" key="4">
    <source>
        <dbReference type="ARBA" id="ARBA00022695"/>
    </source>
</evidence>
<dbReference type="Pfam" id="PF00136">
    <property type="entry name" value="DNA_pol_B"/>
    <property type="match status" value="1"/>
</dbReference>
<dbReference type="InterPro" id="IPR036397">
    <property type="entry name" value="RNaseH_sf"/>
</dbReference>
<dbReference type="SUPFAM" id="SSF53098">
    <property type="entry name" value="Ribonuclease H-like"/>
    <property type="match status" value="1"/>
</dbReference>
<dbReference type="SMART" id="SM00486">
    <property type="entry name" value="POLBc"/>
    <property type="match status" value="1"/>
</dbReference>
<dbReference type="PROSITE" id="PS00116">
    <property type="entry name" value="DNA_POLYMERASE_B"/>
    <property type="match status" value="1"/>
</dbReference>
<keyword evidence="3 10" id="KW-0808">Transferase</keyword>
<dbReference type="GO" id="GO:0003677">
    <property type="term" value="F:DNA binding"/>
    <property type="evidence" value="ECO:0007669"/>
    <property type="project" value="UniProtKB-KW"/>
</dbReference>
<keyword evidence="6" id="KW-0238">DNA-binding</keyword>
<dbReference type="InterPro" id="IPR043502">
    <property type="entry name" value="DNA/RNA_pol_sf"/>
</dbReference>
<comment type="similarity">
    <text evidence="1">Belongs to the DNA polymerase type-B family.</text>
</comment>
<dbReference type="InterPro" id="IPR017964">
    <property type="entry name" value="DNA-dir_DNA_pol_B_CS"/>
</dbReference>
<reference evidence="10" key="1">
    <citation type="journal article" date="2015" name="Proc. Natl. Acad. Sci. U.S.A.">
        <title>Networks of energetic and metabolic interactions define dynamics in microbial communities.</title>
        <authorList>
            <person name="Embree M."/>
            <person name="Liu J.K."/>
            <person name="Al-Bassam M.M."/>
            <person name="Zengler K."/>
        </authorList>
    </citation>
    <scope>NUCLEOTIDE SEQUENCE</scope>
</reference>
<dbReference type="Gene3D" id="1.10.132.60">
    <property type="entry name" value="DNA polymerase family B, C-terminal domain"/>
    <property type="match status" value="1"/>
</dbReference>
<evidence type="ECO:0000259" key="8">
    <source>
        <dbReference type="Pfam" id="PF00136"/>
    </source>
</evidence>
<comment type="caution">
    <text evidence="10">The sequence shown here is derived from an EMBL/GenBank/DDBJ whole genome shotgun (WGS) entry which is preliminary data.</text>
</comment>
<dbReference type="EC" id="2.7.7.7" evidence="2"/>
<evidence type="ECO:0000313" key="10">
    <source>
        <dbReference type="EMBL" id="KUG20675.1"/>
    </source>
</evidence>
<dbReference type="SUPFAM" id="SSF56672">
    <property type="entry name" value="DNA/RNA polymerases"/>
    <property type="match status" value="1"/>
</dbReference>
<evidence type="ECO:0000259" key="9">
    <source>
        <dbReference type="Pfam" id="PF03104"/>
    </source>
</evidence>
<evidence type="ECO:0000256" key="1">
    <source>
        <dbReference type="ARBA" id="ARBA00005755"/>
    </source>
</evidence>
<evidence type="ECO:0000256" key="2">
    <source>
        <dbReference type="ARBA" id="ARBA00012417"/>
    </source>
</evidence>
<evidence type="ECO:0000256" key="6">
    <source>
        <dbReference type="ARBA" id="ARBA00023125"/>
    </source>
</evidence>
<evidence type="ECO:0000256" key="7">
    <source>
        <dbReference type="ARBA" id="ARBA00049244"/>
    </source>
</evidence>
<dbReference type="CDD" id="cd00145">
    <property type="entry name" value="POLBc"/>
    <property type="match status" value="1"/>
</dbReference>
<evidence type="ECO:0000256" key="3">
    <source>
        <dbReference type="ARBA" id="ARBA00022679"/>
    </source>
</evidence>
<feature type="domain" description="DNA-directed DNA polymerase family B multifunctional" evidence="8">
    <location>
        <begin position="276"/>
        <end position="685"/>
    </location>
</feature>
<dbReference type="AlphaFoldDB" id="A0A0W8FK36"/>
<keyword evidence="4 10" id="KW-0548">Nucleotidyltransferase</keyword>
<dbReference type="Pfam" id="PF03104">
    <property type="entry name" value="DNA_pol_B_exo1"/>
    <property type="match status" value="1"/>
</dbReference>
<sequence length="705" mass="80945">MRDRYRHFEADIPFATRFMIDNRLTGGVLAPSAAADYRELAPAEVDAPARICMMDIECDDAQGFPEPEQNAILCITCWDSFDGAYTTFLWTPGLDAGPEGRRDPSLCTDDLHTVYRYPDEQSMLRALVQYIREQDPDILSGWNFVDFDIPYIVRRMATLGLRSEDLSRLPGQTERNALRGRALFDLLLGYRKMHAAQKESYRLDAVAGEELGVQKVRYAGTISQLWQEDQKRLVEYNRRDVELCVAIDRKDNIIGFYREIARYVGCPLDRTLNSSNIIDIFILRKAHGRFVLPSKGYAAADEFEGAIVFEPVQGLRENVVVLDLKSLYPMAMMTINASPETKDERGELRAPNGIRFKKEPDGLTRSIIAELLEEREERKRLRNRYPFGSPEYAHYDLQQNVIKVIMNTYYGVSGYTRFRLYDREIGSAVTSVGRAIIRHTRDVIQGLGYEVLYGDTDSCMVQMPDADLEGTIEAARRIEQAVNESYADFAKSELSADRHYFSIKFEKVYRRFFQAGKKKRYAGHLIWKEGQHVDDIDIVGFEIRRSDSPQITREVQRRVLEMILKGEGFEDVRAYLRDVIRAYRKGEYSLDITGIPGGIGKSLDQYATDDAHIRGAKYANAYLGMDFKKGSKPKRVYIKAVTGKYPRTDVLSFEYADQVPPEFVIDWETMLEKTLKQPISRIIEALGWDWQDVDPSRTTLFEFGL</sequence>
<dbReference type="Gene3D" id="3.30.420.10">
    <property type="entry name" value="Ribonuclease H-like superfamily/Ribonuclease H"/>
    <property type="match status" value="1"/>
</dbReference>
<dbReference type="GO" id="GO:0006261">
    <property type="term" value="P:DNA-templated DNA replication"/>
    <property type="evidence" value="ECO:0007669"/>
    <property type="project" value="TreeGrafter"/>
</dbReference>
<dbReference type="CDD" id="cd05160">
    <property type="entry name" value="DEDDy_DNA_polB_exo"/>
    <property type="match status" value="1"/>
</dbReference>
<organism evidence="10">
    <name type="scientific">hydrocarbon metagenome</name>
    <dbReference type="NCBI Taxonomy" id="938273"/>
    <lineage>
        <taxon>unclassified sequences</taxon>
        <taxon>metagenomes</taxon>
        <taxon>ecological metagenomes</taxon>
    </lineage>
</organism>
<proteinExistence type="inferred from homology"/>
<comment type="catalytic activity">
    <reaction evidence="7">
        <text>DNA(n) + a 2'-deoxyribonucleoside 5'-triphosphate = DNA(n+1) + diphosphate</text>
        <dbReference type="Rhea" id="RHEA:22508"/>
        <dbReference type="Rhea" id="RHEA-COMP:17339"/>
        <dbReference type="Rhea" id="RHEA-COMP:17340"/>
        <dbReference type="ChEBI" id="CHEBI:33019"/>
        <dbReference type="ChEBI" id="CHEBI:61560"/>
        <dbReference type="ChEBI" id="CHEBI:173112"/>
        <dbReference type="EC" id="2.7.7.7"/>
    </reaction>
</comment>
<dbReference type="PANTHER" id="PTHR10322:SF23">
    <property type="entry name" value="DNA POLYMERASE DELTA CATALYTIC SUBUNIT"/>
    <property type="match status" value="1"/>
</dbReference>
<evidence type="ECO:0000256" key="5">
    <source>
        <dbReference type="ARBA" id="ARBA00022932"/>
    </source>
</evidence>
<gene>
    <name evidence="10" type="ORF">ASZ90_009586</name>
</gene>
<protein>
    <recommendedName>
        <fullName evidence="2">DNA-directed DNA polymerase</fullName>
        <ecNumber evidence="2">2.7.7.7</ecNumber>
    </recommendedName>
</protein>
<dbReference type="InterPro" id="IPR012337">
    <property type="entry name" value="RNaseH-like_sf"/>
</dbReference>
<name>A0A0W8FK36_9ZZZZ</name>